<dbReference type="FunFam" id="1.10.10.60:FF:000003">
    <property type="entry name" value="Iroquois-class homeobox protein IRX"/>
    <property type="match status" value="1"/>
</dbReference>
<evidence type="ECO:0000256" key="4">
    <source>
        <dbReference type="ARBA" id="ARBA00023155"/>
    </source>
</evidence>
<dbReference type="GO" id="GO:0045926">
    <property type="term" value="P:negative regulation of growth"/>
    <property type="evidence" value="ECO:0007669"/>
    <property type="project" value="UniProtKB-ARBA"/>
</dbReference>
<accession>A0AAV6UZI8</accession>
<dbReference type="InterPro" id="IPR009057">
    <property type="entry name" value="Homeodomain-like_sf"/>
</dbReference>
<proteinExistence type="inferred from homology"/>
<evidence type="ECO:0000256" key="3">
    <source>
        <dbReference type="ARBA" id="ARBA00023125"/>
    </source>
</evidence>
<dbReference type="GO" id="GO:0000981">
    <property type="term" value="F:DNA-binding transcription factor activity, RNA polymerase II-specific"/>
    <property type="evidence" value="ECO:0007669"/>
    <property type="project" value="InterPro"/>
</dbReference>
<evidence type="ECO:0000313" key="10">
    <source>
        <dbReference type="Proteomes" id="UP000827092"/>
    </source>
</evidence>
<dbReference type="GO" id="GO:0000978">
    <property type="term" value="F:RNA polymerase II cis-regulatory region sequence-specific DNA binding"/>
    <property type="evidence" value="ECO:0007669"/>
    <property type="project" value="TreeGrafter"/>
</dbReference>
<dbReference type="GO" id="GO:0048468">
    <property type="term" value="P:cell development"/>
    <property type="evidence" value="ECO:0007669"/>
    <property type="project" value="TreeGrafter"/>
</dbReference>
<feature type="compositionally biased region" description="Low complexity" evidence="7">
    <location>
        <begin position="24"/>
        <end position="35"/>
    </location>
</feature>
<dbReference type="PANTHER" id="PTHR11211:SF40">
    <property type="entry name" value="MIRROR, ISOFORM C"/>
    <property type="match status" value="1"/>
</dbReference>
<feature type="compositionally biased region" description="Basic and acidic residues" evidence="7">
    <location>
        <begin position="280"/>
        <end position="290"/>
    </location>
</feature>
<feature type="region of interest" description="Disordered" evidence="7">
    <location>
        <begin position="24"/>
        <end position="45"/>
    </location>
</feature>
<evidence type="ECO:0000256" key="2">
    <source>
        <dbReference type="ARBA" id="ARBA00008446"/>
    </source>
</evidence>
<dbReference type="GO" id="GO:0042693">
    <property type="term" value="P:muscle cell fate commitment"/>
    <property type="evidence" value="ECO:0007669"/>
    <property type="project" value="UniProtKB-ARBA"/>
</dbReference>
<evidence type="ECO:0000256" key="5">
    <source>
        <dbReference type="ARBA" id="ARBA00023242"/>
    </source>
</evidence>
<dbReference type="Gene3D" id="1.10.10.60">
    <property type="entry name" value="Homeodomain-like"/>
    <property type="match status" value="1"/>
</dbReference>
<evidence type="ECO:0000259" key="8">
    <source>
        <dbReference type="PROSITE" id="PS50071"/>
    </source>
</evidence>
<comment type="subcellular location">
    <subcellularLocation>
        <location evidence="1 6">Nucleus</location>
    </subcellularLocation>
</comment>
<evidence type="ECO:0000256" key="7">
    <source>
        <dbReference type="SAM" id="MobiDB-lite"/>
    </source>
</evidence>
<reference evidence="9 10" key="1">
    <citation type="journal article" date="2022" name="Nat. Ecol. Evol.">
        <title>A masculinizing supergene underlies an exaggerated male reproductive morph in a spider.</title>
        <authorList>
            <person name="Hendrickx F."/>
            <person name="De Corte Z."/>
            <person name="Sonet G."/>
            <person name="Van Belleghem S.M."/>
            <person name="Kostlbacher S."/>
            <person name="Vangestel C."/>
        </authorList>
    </citation>
    <scope>NUCLEOTIDE SEQUENCE [LARGE SCALE GENOMIC DNA]</scope>
    <source>
        <strain evidence="9">W744_W776</strain>
    </source>
</reference>
<dbReference type="InterPro" id="IPR017970">
    <property type="entry name" value="Homeobox_CS"/>
</dbReference>
<comment type="caution">
    <text evidence="9">The sequence shown here is derived from an EMBL/GenBank/DDBJ whole genome shotgun (WGS) entry which is preliminary data.</text>
</comment>
<keyword evidence="3 6" id="KW-0238">DNA-binding</keyword>
<dbReference type="AlphaFoldDB" id="A0AAV6UZI8"/>
<gene>
    <name evidence="9" type="ORF">JTE90_003942</name>
</gene>
<dbReference type="GO" id="GO:0030182">
    <property type="term" value="P:neuron differentiation"/>
    <property type="evidence" value="ECO:0007669"/>
    <property type="project" value="TreeGrafter"/>
</dbReference>
<comment type="similarity">
    <text evidence="2">Belongs to the TALE/IRO homeobox family.</text>
</comment>
<evidence type="ECO:0000256" key="6">
    <source>
        <dbReference type="PROSITE-ProRule" id="PRU00108"/>
    </source>
</evidence>
<feature type="domain" description="Homeobox" evidence="8">
    <location>
        <begin position="162"/>
        <end position="225"/>
    </location>
</feature>
<feature type="DNA-binding region" description="Homeobox" evidence="6">
    <location>
        <begin position="164"/>
        <end position="226"/>
    </location>
</feature>
<dbReference type="PROSITE" id="PS00027">
    <property type="entry name" value="HOMEOBOX_1"/>
    <property type="match status" value="1"/>
</dbReference>
<dbReference type="PANTHER" id="PTHR11211">
    <property type="entry name" value="IROQUOIS-CLASS HOMEODOMAIN PROTEIN IRX"/>
    <property type="match status" value="1"/>
</dbReference>
<name>A0AAV6UZI8_9ARAC</name>
<feature type="region of interest" description="Disordered" evidence="7">
    <location>
        <begin position="230"/>
        <end position="290"/>
    </location>
</feature>
<protein>
    <recommendedName>
        <fullName evidence="8">Homeobox domain-containing protein</fullName>
    </recommendedName>
</protein>
<organism evidence="9 10">
    <name type="scientific">Oedothorax gibbosus</name>
    <dbReference type="NCBI Taxonomy" id="931172"/>
    <lineage>
        <taxon>Eukaryota</taxon>
        <taxon>Metazoa</taxon>
        <taxon>Ecdysozoa</taxon>
        <taxon>Arthropoda</taxon>
        <taxon>Chelicerata</taxon>
        <taxon>Arachnida</taxon>
        <taxon>Araneae</taxon>
        <taxon>Araneomorphae</taxon>
        <taxon>Entelegynae</taxon>
        <taxon>Araneoidea</taxon>
        <taxon>Linyphiidae</taxon>
        <taxon>Erigoninae</taxon>
        <taxon>Oedothorax</taxon>
    </lineage>
</organism>
<dbReference type="GO" id="GO:0005634">
    <property type="term" value="C:nucleus"/>
    <property type="evidence" value="ECO:0007669"/>
    <property type="project" value="UniProtKB-SubCell"/>
</dbReference>
<dbReference type="InterPro" id="IPR001356">
    <property type="entry name" value="HD"/>
</dbReference>
<feature type="compositionally biased region" description="Low complexity" evidence="7">
    <location>
        <begin position="369"/>
        <end position="382"/>
    </location>
</feature>
<sequence length="541" mass="56437">MSCPQFGYNGSPATTQLLMAGQSGTPLSAASAPSGGSTGSGQPCCESGRPVLTDPLTGQTVCSCQYDAQLLGYQRLAASGLPLNVYGSAAAAAAAAAAYGSEQGFLPLSAEQSAFYSPTANGFDLKDNLEAWRSLPYAASMYYPYDSAALAGYPFPNGYGVDLNGARRKNATRETTSTLKAWLNEHRKNPYPTKGEKIMLAIITKMTLTQVSTWFANARRRLKKENKMTWSPRNRCEDDDLDDRDDEASVRMKDGDGKRSEKDGDAERRREEHRHHHPRQSSDSDDGKMDFVDVDDDCKSCASTSTDGHVITNSSDKENCSLLKRVPSPISDASLGSEDSDASQNPTELPPSQQQQKPRIWSIVDTATSGGPSSSGPPGASPRLSPMQRAAYLSPYPKPPASWYAGALGNLGVVTSVGANFPLSAVYSCPPMGGGVAPSAMESSAAVSSLNRLRTAAAAFPTAASAPGELLLHKAAAAAAAAGTSPSPPSMFSLATSKSLMSAEQRSTPTSSSSAAAIAAMASSAASSVINSGPSAGRVIS</sequence>
<dbReference type="PROSITE" id="PS50071">
    <property type="entry name" value="HOMEOBOX_2"/>
    <property type="match status" value="1"/>
</dbReference>
<evidence type="ECO:0000256" key="1">
    <source>
        <dbReference type="ARBA" id="ARBA00004123"/>
    </source>
</evidence>
<dbReference type="Pfam" id="PF05920">
    <property type="entry name" value="Homeobox_KN"/>
    <property type="match status" value="1"/>
</dbReference>
<dbReference type="CDD" id="cd00086">
    <property type="entry name" value="homeodomain"/>
    <property type="match status" value="1"/>
</dbReference>
<dbReference type="Proteomes" id="UP000827092">
    <property type="component" value="Unassembled WGS sequence"/>
</dbReference>
<dbReference type="EMBL" id="JAFNEN010000233">
    <property type="protein sequence ID" value="KAG8188686.1"/>
    <property type="molecule type" value="Genomic_DNA"/>
</dbReference>
<dbReference type="InterPro" id="IPR008422">
    <property type="entry name" value="KN_HD"/>
</dbReference>
<dbReference type="SMART" id="SM00389">
    <property type="entry name" value="HOX"/>
    <property type="match status" value="1"/>
</dbReference>
<evidence type="ECO:0000313" key="9">
    <source>
        <dbReference type="EMBL" id="KAG8188686.1"/>
    </source>
</evidence>
<keyword evidence="10" id="KW-1185">Reference proteome</keyword>
<feature type="region of interest" description="Disordered" evidence="7">
    <location>
        <begin position="328"/>
        <end position="385"/>
    </location>
</feature>
<dbReference type="GO" id="GO:0045317">
    <property type="term" value="P:equator specification"/>
    <property type="evidence" value="ECO:0007669"/>
    <property type="project" value="UniProtKB-ARBA"/>
</dbReference>
<feature type="compositionally biased region" description="Acidic residues" evidence="7">
    <location>
        <begin position="237"/>
        <end position="246"/>
    </location>
</feature>
<dbReference type="SUPFAM" id="SSF46689">
    <property type="entry name" value="Homeodomain-like"/>
    <property type="match status" value="1"/>
</dbReference>
<keyword evidence="5 6" id="KW-0539">Nucleus</keyword>
<feature type="compositionally biased region" description="Polar residues" evidence="7">
    <location>
        <begin position="342"/>
        <end position="357"/>
    </location>
</feature>
<keyword evidence="4 6" id="KW-0371">Homeobox</keyword>
<feature type="compositionally biased region" description="Basic and acidic residues" evidence="7">
    <location>
        <begin position="247"/>
        <end position="270"/>
    </location>
</feature>